<dbReference type="RefSeq" id="WP_185800305.1">
    <property type="nucleotide sequence ID" value="NZ_JACJVJ010000001.1"/>
</dbReference>
<gene>
    <name evidence="2" type="ORF">H6P80_05495</name>
</gene>
<sequence>MGKEHKTEQLSETELDDVQGGGDSVPVESFSLNFEKIKHTSGSARFIGETEKNLDVDGIVGPKTAGKTAASGGGSGI</sequence>
<organism evidence="2 3">
    <name type="scientific">Parasphingopyxis marina</name>
    <dbReference type="NCBI Taxonomy" id="2761622"/>
    <lineage>
        <taxon>Bacteria</taxon>
        <taxon>Pseudomonadati</taxon>
        <taxon>Pseudomonadota</taxon>
        <taxon>Alphaproteobacteria</taxon>
        <taxon>Sphingomonadales</taxon>
        <taxon>Sphingomonadaceae</taxon>
        <taxon>Parasphingopyxis</taxon>
    </lineage>
</organism>
<evidence type="ECO:0000313" key="3">
    <source>
        <dbReference type="Proteomes" id="UP000564378"/>
    </source>
</evidence>
<comment type="caution">
    <text evidence="2">The sequence shown here is derived from an EMBL/GenBank/DDBJ whole genome shotgun (WGS) entry which is preliminary data.</text>
</comment>
<name>A0A842HX86_9SPHN</name>
<evidence type="ECO:0000256" key="1">
    <source>
        <dbReference type="SAM" id="MobiDB-lite"/>
    </source>
</evidence>
<evidence type="ECO:0000313" key="2">
    <source>
        <dbReference type="EMBL" id="MBC2777073.1"/>
    </source>
</evidence>
<feature type="region of interest" description="Disordered" evidence="1">
    <location>
        <begin position="1"/>
        <end position="26"/>
    </location>
</feature>
<keyword evidence="3" id="KW-1185">Reference proteome</keyword>
<dbReference type="AlphaFoldDB" id="A0A842HX86"/>
<proteinExistence type="predicted"/>
<dbReference type="Proteomes" id="UP000564378">
    <property type="component" value="Unassembled WGS sequence"/>
</dbReference>
<accession>A0A842HX86</accession>
<dbReference type="EMBL" id="JACJVJ010000001">
    <property type="protein sequence ID" value="MBC2777073.1"/>
    <property type="molecule type" value="Genomic_DNA"/>
</dbReference>
<protein>
    <submittedName>
        <fullName evidence="2">Uncharacterized protein</fullName>
    </submittedName>
</protein>
<reference evidence="2 3" key="1">
    <citation type="submission" date="2020-08" db="EMBL/GenBank/DDBJ databases">
        <title>Draft genome sequence of Parasphingopyxis sp. GrpM-11.</title>
        <authorList>
            <person name="Oh J."/>
            <person name="Roh D.-H."/>
        </authorList>
    </citation>
    <scope>NUCLEOTIDE SEQUENCE [LARGE SCALE GENOMIC DNA]</scope>
    <source>
        <strain evidence="2 3">GrpM-11</strain>
    </source>
</reference>